<organism evidence="3 4">
    <name type="scientific">Siminovitchia terrae</name>
    <name type="common">Bacillus terrae</name>
    <dbReference type="NCBI Taxonomy" id="1914933"/>
    <lineage>
        <taxon>Bacteria</taxon>
        <taxon>Bacillati</taxon>
        <taxon>Bacillota</taxon>
        <taxon>Bacilli</taxon>
        <taxon>Bacillales</taxon>
        <taxon>Bacillaceae</taxon>
        <taxon>Siminovitchia</taxon>
    </lineage>
</organism>
<dbReference type="InterPro" id="IPR016571">
    <property type="entry name" value="Spore_coat_assembly_CotJB"/>
</dbReference>
<dbReference type="Proteomes" id="UP000680670">
    <property type="component" value="Unassembled WGS sequence"/>
</dbReference>
<keyword evidence="5" id="KW-1185">Reference proteome</keyword>
<dbReference type="RefSeq" id="WP_120115100.1">
    <property type="nucleotide sequence ID" value="NZ_BORI01000002.1"/>
</dbReference>
<evidence type="ECO:0000259" key="1">
    <source>
        <dbReference type="Pfam" id="PF12652"/>
    </source>
</evidence>
<dbReference type="Proteomes" id="UP000287296">
    <property type="component" value="Unassembled WGS sequence"/>
</dbReference>
<comment type="caution">
    <text evidence="3">The sequence shown here is derived from an EMBL/GenBank/DDBJ whole genome shotgun (WGS) entry which is preliminary data.</text>
</comment>
<accession>A0A429XE95</accession>
<dbReference type="AlphaFoldDB" id="A0A429XE95"/>
<keyword evidence="3" id="KW-0167">Capsid protein</keyword>
<dbReference type="InterPro" id="IPR024207">
    <property type="entry name" value="CotJB_dom"/>
</dbReference>
<keyword evidence="3" id="KW-0946">Virion</keyword>
<dbReference type="EMBL" id="BORJ01000005">
    <property type="protein sequence ID" value="GIN96500.1"/>
    <property type="molecule type" value="Genomic_DNA"/>
</dbReference>
<evidence type="ECO:0000313" key="4">
    <source>
        <dbReference type="Proteomes" id="UP000287296"/>
    </source>
</evidence>
<dbReference type="Pfam" id="PF12652">
    <property type="entry name" value="CotJB"/>
    <property type="match status" value="1"/>
</dbReference>
<dbReference type="EMBL" id="QYTW02000001">
    <property type="protein sequence ID" value="RST61313.1"/>
    <property type="molecule type" value="Genomic_DNA"/>
</dbReference>
<reference evidence="3 4" key="1">
    <citation type="submission" date="2018-12" db="EMBL/GenBank/DDBJ databases">
        <authorList>
            <person name="Sun L."/>
            <person name="Chen Z."/>
        </authorList>
    </citation>
    <scope>NUCLEOTIDE SEQUENCE [LARGE SCALE GENOMIC DNA]</scope>
    <source>
        <strain evidence="3 4">LMG 29736</strain>
    </source>
</reference>
<gene>
    <name evidence="3" type="ORF">D5F11_000015</name>
    <name evidence="2" type="ORF">J6TS1_23700</name>
</gene>
<evidence type="ECO:0000313" key="5">
    <source>
        <dbReference type="Proteomes" id="UP000680670"/>
    </source>
</evidence>
<proteinExistence type="predicted"/>
<dbReference type="PIRSF" id="PIRSF010606">
    <property type="entry name" value="Spore_coat_CotJB"/>
    <property type="match status" value="1"/>
</dbReference>
<sequence length="86" mass="10624">MKQMPPEYYRQLEELQVMDFVIVELALYLDTHPGDMDAIRQYNEYIKNRRDFLKQFEKEFGPITSFGYSYSKHPWEWKEAPWPWQV</sequence>
<dbReference type="OrthoDB" id="9804099at2"/>
<name>A0A429XE95_SIMTE</name>
<evidence type="ECO:0000313" key="3">
    <source>
        <dbReference type="EMBL" id="RST61313.1"/>
    </source>
</evidence>
<evidence type="ECO:0000313" key="2">
    <source>
        <dbReference type="EMBL" id="GIN96500.1"/>
    </source>
</evidence>
<feature type="domain" description="Protein CotJB" evidence="1">
    <location>
        <begin position="11"/>
        <end position="85"/>
    </location>
</feature>
<reference evidence="2 5" key="2">
    <citation type="submission" date="2021-03" db="EMBL/GenBank/DDBJ databases">
        <title>Antimicrobial resistance genes in bacteria isolated from Japanese honey, and their potential for conferring macrolide and lincosamide resistance in the American foulbrood pathogen Paenibacillus larvae.</title>
        <authorList>
            <person name="Okamoto M."/>
            <person name="Kumagai M."/>
            <person name="Kanamori H."/>
            <person name="Takamatsu D."/>
        </authorList>
    </citation>
    <scope>NUCLEOTIDE SEQUENCE [LARGE SCALE GENOMIC DNA]</scope>
    <source>
        <strain evidence="2 5">J6TS1</strain>
    </source>
</reference>
<protein>
    <submittedName>
        <fullName evidence="3">Spore coat protein CotJB</fullName>
    </submittedName>
</protein>